<keyword evidence="2" id="KW-0472">Membrane</keyword>
<comment type="caution">
    <text evidence="5">The sequence shown here is derived from an EMBL/GenBank/DDBJ whole genome shotgun (WGS) entry which is preliminary data.</text>
</comment>
<sequence>MMSKYMRHSATIIAILIGISGLVLVLYAWRLPPFQSDIEITENAYVKGYVTLISPQLSGYIVDVPVQDYNKVKQGQLLAKIDDRIFAQKLDQAKATLASQQAALDNSTQQQRAAEARIGSSQAQLDSAEAVLRRAQANWARIEPLARQGVLTKSDAEQSETALEQAQASVTQAKAALEVSNQDLETIKVSRGSLEAAVAGAKAAVELADIDLSNTKIVAPRDGTLGEVGVKLGQYVSAGTQLMAIVPSDVWIIANFKETQLSNIALGQPITFTVDALNRKRLSGKVERFAPAAGSEFSVIKPDNATGNFTKVAQRISVRISVDPGQDLAQYLAPGMSVVVRTEPPQR</sequence>
<evidence type="ECO:0000313" key="5">
    <source>
        <dbReference type="EMBL" id="MDQ0996439.1"/>
    </source>
</evidence>
<gene>
    <name evidence="5" type="ORF">QFZ34_001621</name>
</gene>
<reference evidence="5 6" key="1">
    <citation type="submission" date="2023-07" db="EMBL/GenBank/DDBJ databases">
        <title>Comparative genomics of wheat-associated soil bacteria to identify genetic determinants of phenazine resistance.</title>
        <authorList>
            <person name="Mouncey N."/>
        </authorList>
    </citation>
    <scope>NUCLEOTIDE SEQUENCE [LARGE SCALE GENOMIC DNA]</scope>
    <source>
        <strain evidence="5 6">W4I11</strain>
    </source>
</reference>
<accession>A0ABU0S6Q1</accession>
<dbReference type="Gene3D" id="2.40.30.170">
    <property type="match status" value="1"/>
</dbReference>
<evidence type="ECO:0000256" key="2">
    <source>
        <dbReference type="SAM" id="Phobius"/>
    </source>
</evidence>
<dbReference type="EMBL" id="JAUSZT010000003">
    <property type="protein sequence ID" value="MDQ0996439.1"/>
    <property type="molecule type" value="Genomic_DNA"/>
</dbReference>
<dbReference type="Gene3D" id="1.10.287.470">
    <property type="entry name" value="Helix hairpin bin"/>
    <property type="match status" value="2"/>
</dbReference>
<dbReference type="PANTHER" id="PTHR30386">
    <property type="entry name" value="MEMBRANE FUSION SUBUNIT OF EMRAB-TOLC MULTIDRUG EFFLUX PUMP"/>
    <property type="match status" value="1"/>
</dbReference>
<evidence type="ECO:0000256" key="1">
    <source>
        <dbReference type="SAM" id="Coils"/>
    </source>
</evidence>
<feature type="transmembrane region" description="Helical" evidence="2">
    <location>
        <begin position="12"/>
        <end position="29"/>
    </location>
</feature>
<dbReference type="Gene3D" id="2.40.50.100">
    <property type="match status" value="1"/>
</dbReference>
<keyword evidence="1" id="KW-0175">Coiled coil</keyword>
<name>A0ABU0S6Q1_9HYPH</name>
<feature type="coiled-coil region" evidence="1">
    <location>
        <begin position="90"/>
        <end position="183"/>
    </location>
</feature>
<evidence type="ECO:0000259" key="4">
    <source>
        <dbReference type="Pfam" id="PF25954"/>
    </source>
</evidence>
<keyword evidence="6" id="KW-1185">Reference proteome</keyword>
<evidence type="ECO:0000259" key="3">
    <source>
        <dbReference type="Pfam" id="PF25917"/>
    </source>
</evidence>
<dbReference type="InterPro" id="IPR058792">
    <property type="entry name" value="Beta-barrel_RND_2"/>
</dbReference>
<dbReference type="Pfam" id="PF25954">
    <property type="entry name" value="Beta-barrel_RND_2"/>
    <property type="match status" value="1"/>
</dbReference>
<dbReference type="InterPro" id="IPR058625">
    <property type="entry name" value="MdtA-like_BSH"/>
</dbReference>
<dbReference type="SUPFAM" id="SSF111369">
    <property type="entry name" value="HlyD-like secretion proteins"/>
    <property type="match status" value="3"/>
</dbReference>
<evidence type="ECO:0000313" key="6">
    <source>
        <dbReference type="Proteomes" id="UP001237780"/>
    </source>
</evidence>
<keyword evidence="2" id="KW-0812">Transmembrane</keyword>
<keyword evidence="2" id="KW-1133">Transmembrane helix</keyword>
<organism evidence="5 6">
    <name type="scientific">Phyllobacterium ifriqiyense</name>
    <dbReference type="NCBI Taxonomy" id="314238"/>
    <lineage>
        <taxon>Bacteria</taxon>
        <taxon>Pseudomonadati</taxon>
        <taxon>Pseudomonadota</taxon>
        <taxon>Alphaproteobacteria</taxon>
        <taxon>Hyphomicrobiales</taxon>
        <taxon>Phyllobacteriaceae</taxon>
        <taxon>Phyllobacterium</taxon>
    </lineage>
</organism>
<dbReference type="InterPro" id="IPR050739">
    <property type="entry name" value="MFP"/>
</dbReference>
<dbReference type="Pfam" id="PF25917">
    <property type="entry name" value="BSH_RND"/>
    <property type="match status" value="1"/>
</dbReference>
<dbReference type="PANTHER" id="PTHR30386:SF24">
    <property type="entry name" value="MULTIDRUG RESISTANCE EFFLUX PUMP"/>
    <property type="match status" value="1"/>
</dbReference>
<dbReference type="Proteomes" id="UP001237780">
    <property type="component" value="Unassembled WGS sequence"/>
</dbReference>
<proteinExistence type="predicted"/>
<protein>
    <submittedName>
        <fullName evidence="5">Multidrug resistance efflux pump</fullName>
    </submittedName>
</protein>
<feature type="domain" description="CusB-like beta-barrel" evidence="4">
    <location>
        <begin position="250"/>
        <end position="293"/>
    </location>
</feature>
<feature type="domain" description="Multidrug resistance protein MdtA-like barrel-sandwich hybrid" evidence="3">
    <location>
        <begin position="53"/>
        <end position="246"/>
    </location>
</feature>